<evidence type="ECO:0000259" key="9">
    <source>
        <dbReference type="Pfam" id="PF04444"/>
    </source>
</evidence>
<dbReference type="Pfam" id="PF00775">
    <property type="entry name" value="Dioxygenase_C"/>
    <property type="match status" value="1"/>
</dbReference>
<evidence type="ECO:0000313" key="10">
    <source>
        <dbReference type="EMBL" id="OSX60822.1"/>
    </source>
</evidence>
<proteinExistence type="inferred from homology"/>
<comment type="cofactor">
    <cofactor evidence="1">
        <name>Fe(3+)</name>
        <dbReference type="ChEBI" id="CHEBI:29034"/>
    </cofactor>
</comment>
<evidence type="ECO:0000256" key="1">
    <source>
        <dbReference type="ARBA" id="ARBA00001965"/>
    </source>
</evidence>
<dbReference type="Pfam" id="PF04444">
    <property type="entry name" value="Dioxygenase_N"/>
    <property type="match status" value="1"/>
</dbReference>
<dbReference type="Proteomes" id="UP000194127">
    <property type="component" value="Unassembled WGS sequence"/>
</dbReference>
<evidence type="ECO:0000259" key="8">
    <source>
        <dbReference type="Pfam" id="PF00775"/>
    </source>
</evidence>
<evidence type="ECO:0000256" key="3">
    <source>
        <dbReference type="ARBA" id="ARBA00022723"/>
    </source>
</evidence>
<dbReference type="GO" id="GO:0008199">
    <property type="term" value="F:ferric iron binding"/>
    <property type="evidence" value="ECO:0007669"/>
    <property type="project" value="InterPro"/>
</dbReference>
<evidence type="ECO:0008006" key="12">
    <source>
        <dbReference type="Google" id="ProtNLM"/>
    </source>
</evidence>
<gene>
    <name evidence="10" type="ORF">POSPLADRAFT_1040249</name>
</gene>
<dbReference type="PANTHER" id="PTHR33711:SF7">
    <property type="entry name" value="INTRADIOL RING-CLEAVAGE DIOXYGENASES DOMAIN-CONTAINING PROTEIN-RELATED"/>
    <property type="match status" value="1"/>
</dbReference>
<dbReference type="OrthoDB" id="5238185at2759"/>
<protein>
    <recommendedName>
        <fullName evidence="12">Intradiol ring-cleavage dioxygenases domain-containing protein</fullName>
    </recommendedName>
</protein>
<keyword evidence="5" id="KW-0560">Oxidoreductase</keyword>
<keyword evidence="11" id="KW-1185">Reference proteome</keyword>
<dbReference type="GeneID" id="36322656"/>
<dbReference type="AlphaFoldDB" id="A0A1X6MX45"/>
<evidence type="ECO:0000256" key="2">
    <source>
        <dbReference type="ARBA" id="ARBA00007825"/>
    </source>
</evidence>
<dbReference type="InterPro" id="IPR015889">
    <property type="entry name" value="Intradiol_dOase_core"/>
</dbReference>
<feature type="domain" description="Catechol dioxygenase N-terminal" evidence="9">
    <location>
        <begin position="46"/>
        <end position="114"/>
    </location>
</feature>
<dbReference type="PANTHER" id="PTHR33711">
    <property type="entry name" value="DIOXYGENASE, PUTATIVE (AFU_ORTHOLOGUE AFUA_2G02910)-RELATED"/>
    <property type="match status" value="1"/>
</dbReference>
<dbReference type="SUPFAM" id="SSF49482">
    <property type="entry name" value="Aromatic compound dioxygenase"/>
    <property type="match status" value="1"/>
</dbReference>
<name>A0A1X6MX45_9APHY</name>
<dbReference type="STRING" id="670580.A0A1X6MX45"/>
<evidence type="ECO:0000256" key="7">
    <source>
        <dbReference type="SAM" id="MobiDB-lite"/>
    </source>
</evidence>
<dbReference type="InterPro" id="IPR050770">
    <property type="entry name" value="Intradiol_RC_Dioxygenase"/>
</dbReference>
<evidence type="ECO:0000313" key="11">
    <source>
        <dbReference type="Proteomes" id="UP000194127"/>
    </source>
</evidence>
<dbReference type="GO" id="GO:0009712">
    <property type="term" value="P:catechol-containing compound metabolic process"/>
    <property type="evidence" value="ECO:0007669"/>
    <property type="project" value="InterPro"/>
</dbReference>
<evidence type="ECO:0000256" key="6">
    <source>
        <dbReference type="ARBA" id="ARBA00023004"/>
    </source>
</evidence>
<dbReference type="Gene3D" id="2.60.130.10">
    <property type="entry name" value="Aromatic compound dioxygenase"/>
    <property type="match status" value="1"/>
</dbReference>
<organism evidence="10 11">
    <name type="scientific">Postia placenta MAD-698-R-SB12</name>
    <dbReference type="NCBI Taxonomy" id="670580"/>
    <lineage>
        <taxon>Eukaryota</taxon>
        <taxon>Fungi</taxon>
        <taxon>Dikarya</taxon>
        <taxon>Basidiomycota</taxon>
        <taxon>Agaricomycotina</taxon>
        <taxon>Agaricomycetes</taxon>
        <taxon>Polyporales</taxon>
        <taxon>Adustoporiaceae</taxon>
        <taxon>Rhodonia</taxon>
    </lineage>
</organism>
<comment type="similarity">
    <text evidence="2">Belongs to the intradiol ring-cleavage dioxygenase family.</text>
</comment>
<keyword evidence="6" id="KW-0408">Iron</keyword>
<evidence type="ECO:0000256" key="5">
    <source>
        <dbReference type="ARBA" id="ARBA00023002"/>
    </source>
</evidence>
<dbReference type="RefSeq" id="XP_024337616.1">
    <property type="nucleotide sequence ID" value="XM_024477706.1"/>
</dbReference>
<dbReference type="EMBL" id="KZ110599">
    <property type="protein sequence ID" value="OSX60822.1"/>
    <property type="molecule type" value="Genomic_DNA"/>
</dbReference>
<reference evidence="10 11" key="1">
    <citation type="submission" date="2017-04" db="EMBL/GenBank/DDBJ databases">
        <title>Genome Sequence of the Model Brown-Rot Fungus Postia placenta SB12.</title>
        <authorList>
            <consortium name="DOE Joint Genome Institute"/>
            <person name="Gaskell J."/>
            <person name="Kersten P."/>
            <person name="Larrondo L.F."/>
            <person name="Canessa P."/>
            <person name="Martinez D."/>
            <person name="Hibbett D."/>
            <person name="Schmoll M."/>
            <person name="Kubicek C.P."/>
            <person name="Martinez A.T."/>
            <person name="Yadav J."/>
            <person name="Master E."/>
            <person name="Magnuson J.K."/>
            <person name="James T."/>
            <person name="Yaver D."/>
            <person name="Berka R."/>
            <person name="Labutti K."/>
            <person name="Lipzen A."/>
            <person name="Aerts A."/>
            <person name="Barry K."/>
            <person name="Henrissat B."/>
            <person name="Blanchette R."/>
            <person name="Grigoriev I."/>
            <person name="Cullen D."/>
        </authorList>
    </citation>
    <scope>NUCLEOTIDE SEQUENCE [LARGE SCALE GENOMIC DNA]</scope>
    <source>
        <strain evidence="10 11">MAD-698-R-SB12</strain>
    </source>
</reference>
<accession>A0A1X6MX45</accession>
<sequence>MTESAPVPNEKAVPNGNPPPPFYLPFPDRPELITENLLKLVELTPDPRHKFLARTLITHLHQFVNETSLTTEEWMTAIQFLTRVGQTCTPLRQEFVLLSDTLGVSALVDAINNPPISGGTESSVLGPFFTEDAPDVENGESIASEGKGEYMYVEGRVLSTDGTPVSGATVETWETDALGYYDTQYEHRDKPDCRGRLRTDKDGKYGYRAVVPVAYPIPGDGPVGAMVVKLGRHNMRPNHLHMMIEAPGFNKLTTALYPEGDQWLSSDAVFGVKKSLVVSLRDVYDDAESRKRGFPKGGSFKLLQHDIILVPEADSKAARAQYARERAEKAGLKLPE</sequence>
<dbReference type="InterPro" id="IPR000627">
    <property type="entry name" value="Intradiol_dOase_C"/>
</dbReference>
<dbReference type="InterPro" id="IPR007535">
    <property type="entry name" value="Catechol_dOase_N"/>
</dbReference>
<keyword evidence="4" id="KW-0223">Dioxygenase</keyword>
<feature type="region of interest" description="Disordered" evidence="7">
    <location>
        <begin position="1"/>
        <end position="20"/>
    </location>
</feature>
<dbReference type="GO" id="GO:0018576">
    <property type="term" value="F:catechol 1,2-dioxygenase activity"/>
    <property type="evidence" value="ECO:0007669"/>
    <property type="project" value="InterPro"/>
</dbReference>
<feature type="domain" description="Intradiol ring-cleavage dioxygenases" evidence="8">
    <location>
        <begin position="126"/>
        <end position="288"/>
    </location>
</feature>
<keyword evidence="3" id="KW-0479">Metal-binding</keyword>
<evidence type="ECO:0000256" key="4">
    <source>
        <dbReference type="ARBA" id="ARBA00022964"/>
    </source>
</evidence>